<organism evidence="3 4">
    <name type="scientific">Apiospora phragmitis</name>
    <dbReference type="NCBI Taxonomy" id="2905665"/>
    <lineage>
        <taxon>Eukaryota</taxon>
        <taxon>Fungi</taxon>
        <taxon>Dikarya</taxon>
        <taxon>Ascomycota</taxon>
        <taxon>Pezizomycotina</taxon>
        <taxon>Sordariomycetes</taxon>
        <taxon>Xylariomycetidae</taxon>
        <taxon>Amphisphaeriales</taxon>
        <taxon>Apiosporaceae</taxon>
        <taxon>Apiospora</taxon>
    </lineage>
</organism>
<evidence type="ECO:0000256" key="1">
    <source>
        <dbReference type="ARBA" id="ARBA00023604"/>
    </source>
</evidence>
<dbReference type="Proteomes" id="UP001480595">
    <property type="component" value="Unassembled WGS sequence"/>
</dbReference>
<dbReference type="GeneID" id="92094513"/>
<reference evidence="3 4" key="1">
    <citation type="submission" date="2023-01" db="EMBL/GenBank/DDBJ databases">
        <title>Analysis of 21 Apiospora genomes using comparative genomics revels a genus with tremendous synthesis potential of carbohydrate active enzymes and secondary metabolites.</title>
        <authorList>
            <person name="Sorensen T."/>
        </authorList>
    </citation>
    <scope>NUCLEOTIDE SEQUENCE [LARGE SCALE GENOMIC DNA]</scope>
    <source>
        <strain evidence="3 4">CBS 135458</strain>
    </source>
</reference>
<keyword evidence="4" id="KW-1185">Reference proteome</keyword>
<dbReference type="PANTHER" id="PTHR34598">
    <property type="entry name" value="BLL6449 PROTEIN"/>
    <property type="match status" value="1"/>
</dbReference>
<protein>
    <submittedName>
        <fullName evidence="3">Uncharacterized protein</fullName>
    </submittedName>
</protein>
<feature type="region of interest" description="Disordered" evidence="2">
    <location>
        <begin position="1"/>
        <end position="25"/>
    </location>
</feature>
<name>A0ABR1TNS2_9PEZI</name>
<comment type="similarity">
    <text evidence="1">Belongs to the asaB hydroxylase/desaturase family.</text>
</comment>
<feature type="compositionally biased region" description="Polar residues" evidence="2">
    <location>
        <begin position="1"/>
        <end position="20"/>
    </location>
</feature>
<evidence type="ECO:0000256" key="2">
    <source>
        <dbReference type="SAM" id="MobiDB-lite"/>
    </source>
</evidence>
<proteinExistence type="inferred from homology"/>
<dbReference type="PANTHER" id="PTHR34598:SF3">
    <property type="entry name" value="OXIDOREDUCTASE AN1597"/>
    <property type="match status" value="1"/>
</dbReference>
<dbReference type="EMBL" id="JAQQWL010000011">
    <property type="protein sequence ID" value="KAK8048311.1"/>
    <property type="molecule type" value="Genomic_DNA"/>
</dbReference>
<evidence type="ECO:0000313" key="3">
    <source>
        <dbReference type="EMBL" id="KAK8048311.1"/>
    </source>
</evidence>
<accession>A0ABR1TNS2</accession>
<comment type="caution">
    <text evidence="3">The sequence shown here is derived from an EMBL/GenBank/DDBJ whole genome shotgun (WGS) entry which is preliminary data.</text>
</comment>
<gene>
    <name evidence="3" type="ORF">PG994_010041</name>
</gene>
<sequence length="280" mass="31731">MTENLGTTGSSIQISDNPSESPRPVLNEGFIREQQARDSDRSFLRHKACNLAPEPNRTTAYLQYFEGNPQHTGEKPYVSKVPPPLGQQQINFGGRYDMVMLTDVRGLESQFSLDRTGFEFVHHTPQESLSELKSNPDKGIEEYIEGMSEWLKAYLGSDEVFVFDYALRRDAGKGAPWIGVARRVHCVDVVQSSPLAMCPYQLVSPEDLVPVDIFYPHYDEEAMEVRPSEKHQWFYRSSATPEDIVLLKAYDSDHQVACSKNTADACRDPEYPKIHAQPDL</sequence>
<dbReference type="InterPro" id="IPR044053">
    <property type="entry name" value="AsaB-like"/>
</dbReference>
<evidence type="ECO:0000313" key="4">
    <source>
        <dbReference type="Proteomes" id="UP001480595"/>
    </source>
</evidence>
<dbReference type="RefSeq" id="XP_066710560.1">
    <property type="nucleotide sequence ID" value="XM_066861450.1"/>
</dbReference>